<feature type="region of interest" description="Disordered" evidence="12">
    <location>
        <begin position="104"/>
        <end position="129"/>
    </location>
</feature>
<evidence type="ECO:0000256" key="9">
    <source>
        <dbReference type="ARBA" id="ARBA00023228"/>
    </source>
</evidence>
<dbReference type="GO" id="GO:0007040">
    <property type="term" value="P:lysosome organization"/>
    <property type="evidence" value="ECO:0007669"/>
    <property type="project" value="InterPro"/>
</dbReference>
<keyword evidence="10" id="KW-0449">Lipoprotein</keyword>
<dbReference type="Pfam" id="PF15454">
    <property type="entry name" value="LAMTOR"/>
    <property type="match status" value="1"/>
</dbReference>
<dbReference type="GO" id="GO:0032008">
    <property type="term" value="P:positive regulation of TOR signaling"/>
    <property type="evidence" value="ECO:0007669"/>
    <property type="project" value="InterPro"/>
</dbReference>
<evidence type="ECO:0000256" key="1">
    <source>
        <dbReference type="ARBA" id="ARBA00004122"/>
    </source>
</evidence>
<feature type="compositionally biased region" description="Polar residues" evidence="12">
    <location>
        <begin position="45"/>
        <end position="55"/>
    </location>
</feature>
<keyword evidence="8" id="KW-0564">Palmitate</keyword>
<dbReference type="GO" id="GO:0060090">
    <property type="term" value="F:molecular adaptor activity"/>
    <property type="evidence" value="ECO:0007669"/>
    <property type="project" value="TreeGrafter"/>
</dbReference>
<dbReference type="STRING" id="407821.A0A087UZK9"/>
<reference evidence="13 14" key="1">
    <citation type="submission" date="2013-11" db="EMBL/GenBank/DDBJ databases">
        <title>Genome sequencing of Stegodyphus mimosarum.</title>
        <authorList>
            <person name="Bechsgaard J."/>
        </authorList>
    </citation>
    <scope>NUCLEOTIDE SEQUENCE [LARGE SCALE GENOMIC DNA]</scope>
</reference>
<dbReference type="GO" id="GO:0005085">
    <property type="term" value="F:guanyl-nucleotide exchange factor activity"/>
    <property type="evidence" value="ECO:0007669"/>
    <property type="project" value="TreeGrafter"/>
</dbReference>
<dbReference type="GO" id="GO:0031902">
    <property type="term" value="C:late endosome membrane"/>
    <property type="evidence" value="ECO:0007669"/>
    <property type="project" value="UniProtKB-SubCell"/>
</dbReference>
<keyword evidence="7" id="KW-0472">Membrane</keyword>
<dbReference type="AlphaFoldDB" id="A0A087UZK9"/>
<dbReference type="GO" id="GO:0001919">
    <property type="term" value="P:regulation of receptor recycling"/>
    <property type="evidence" value="ECO:0007669"/>
    <property type="project" value="InterPro"/>
</dbReference>
<keyword evidence="5" id="KW-0519">Myristate</keyword>
<gene>
    <name evidence="13" type="ORF">X975_24821</name>
</gene>
<dbReference type="PANTHER" id="PTHR13401:SF2">
    <property type="entry name" value="RAGULATOR COMPLEX PROTEIN LAMTOR1"/>
    <property type="match status" value="1"/>
</dbReference>
<evidence type="ECO:0000256" key="4">
    <source>
        <dbReference type="ARBA" id="ARBA00016099"/>
    </source>
</evidence>
<name>A0A087UZK9_STEMI</name>
<evidence type="ECO:0000256" key="2">
    <source>
        <dbReference type="ARBA" id="ARBA00004577"/>
    </source>
</evidence>
<dbReference type="Proteomes" id="UP000054359">
    <property type="component" value="Unassembled WGS sequence"/>
</dbReference>
<keyword evidence="9" id="KW-0458">Lysosome</keyword>
<dbReference type="GO" id="GO:0042632">
    <property type="term" value="P:cholesterol homeostasis"/>
    <property type="evidence" value="ECO:0007669"/>
    <property type="project" value="InterPro"/>
</dbReference>
<dbReference type="GO" id="GO:0043410">
    <property type="term" value="P:positive regulation of MAPK cascade"/>
    <property type="evidence" value="ECO:0007669"/>
    <property type="project" value="InterPro"/>
</dbReference>
<evidence type="ECO:0000256" key="11">
    <source>
        <dbReference type="ARBA" id="ARBA00032695"/>
    </source>
</evidence>
<dbReference type="GO" id="GO:0005765">
    <property type="term" value="C:lysosomal membrane"/>
    <property type="evidence" value="ECO:0007669"/>
    <property type="project" value="UniProtKB-SubCell"/>
</dbReference>
<evidence type="ECO:0000256" key="12">
    <source>
        <dbReference type="SAM" id="MobiDB-lite"/>
    </source>
</evidence>
<feature type="non-terminal residue" evidence="13">
    <location>
        <position position="161"/>
    </location>
</feature>
<dbReference type="GO" id="GO:0045121">
    <property type="term" value="C:membrane raft"/>
    <property type="evidence" value="ECO:0007669"/>
    <property type="project" value="InterPro"/>
</dbReference>
<dbReference type="OMA" id="NMESAYQ"/>
<dbReference type="GO" id="GO:0016197">
    <property type="term" value="P:endosomal transport"/>
    <property type="evidence" value="ECO:0007669"/>
    <property type="project" value="InterPro"/>
</dbReference>
<evidence type="ECO:0000256" key="5">
    <source>
        <dbReference type="ARBA" id="ARBA00022707"/>
    </source>
</evidence>
<comment type="similarity">
    <text evidence="3">Belongs to the LAMTOR1 family.</text>
</comment>
<feature type="region of interest" description="Disordered" evidence="12">
    <location>
        <begin position="21"/>
        <end position="55"/>
    </location>
</feature>
<proteinExistence type="inferred from homology"/>
<keyword evidence="6" id="KW-0967">Endosome</keyword>
<evidence type="ECO:0000313" key="14">
    <source>
        <dbReference type="Proteomes" id="UP000054359"/>
    </source>
</evidence>
<evidence type="ECO:0000256" key="10">
    <source>
        <dbReference type="ARBA" id="ARBA00023288"/>
    </source>
</evidence>
<dbReference type="GO" id="GO:0071986">
    <property type="term" value="C:Ragulator complex"/>
    <property type="evidence" value="ECO:0007669"/>
    <property type="project" value="InterPro"/>
</dbReference>
<sequence length="161" mass="17733">MGSLCSSCCGNRDDDIFENEETDKTNLLGNPVGESSRSGSQSISNKHSTPNVTDQQAKLNQILQKTANSYIDVPALNSPVDQPTEKTKVYESQVQAALKKRPCTERTSLLEDNPHLERTLSEEPLPESDKKMVKEANSLIVAALQCIQVENTENLVIPFNT</sequence>
<comment type="subcellular location">
    <subcellularLocation>
        <location evidence="2">Late endosome membrane</location>
        <topology evidence="2">Lipid-anchor</topology>
        <orientation evidence="2">Cytoplasmic side</orientation>
    </subcellularLocation>
    <subcellularLocation>
        <location evidence="1">Lysosome membrane</location>
        <topology evidence="1">Lipid-anchor</topology>
        <orientation evidence="1">Cytoplasmic side</orientation>
    </subcellularLocation>
</comment>
<dbReference type="OrthoDB" id="5562028at2759"/>
<evidence type="ECO:0000256" key="6">
    <source>
        <dbReference type="ARBA" id="ARBA00022753"/>
    </source>
</evidence>
<dbReference type="EMBL" id="KK122480">
    <property type="protein sequence ID" value="KFM82798.1"/>
    <property type="molecule type" value="Genomic_DNA"/>
</dbReference>
<organism evidence="13 14">
    <name type="scientific">Stegodyphus mimosarum</name>
    <name type="common">African social velvet spider</name>
    <dbReference type="NCBI Taxonomy" id="407821"/>
    <lineage>
        <taxon>Eukaryota</taxon>
        <taxon>Metazoa</taxon>
        <taxon>Ecdysozoa</taxon>
        <taxon>Arthropoda</taxon>
        <taxon>Chelicerata</taxon>
        <taxon>Arachnida</taxon>
        <taxon>Araneae</taxon>
        <taxon>Araneomorphae</taxon>
        <taxon>Entelegynae</taxon>
        <taxon>Eresoidea</taxon>
        <taxon>Eresidae</taxon>
        <taxon>Stegodyphus</taxon>
    </lineage>
</organism>
<evidence type="ECO:0000256" key="7">
    <source>
        <dbReference type="ARBA" id="ARBA00023136"/>
    </source>
</evidence>
<keyword evidence="14" id="KW-1185">Reference proteome</keyword>
<dbReference type="PANTHER" id="PTHR13401">
    <property type="entry name" value="RAGULATOR COMPLEX PROTEIN LAMTOR1"/>
    <property type="match status" value="1"/>
</dbReference>
<feature type="compositionally biased region" description="Low complexity" evidence="12">
    <location>
        <begin position="35"/>
        <end position="44"/>
    </location>
</feature>
<accession>A0A087UZK9</accession>
<evidence type="ECO:0000256" key="8">
    <source>
        <dbReference type="ARBA" id="ARBA00023139"/>
    </source>
</evidence>
<dbReference type="GO" id="GO:0071230">
    <property type="term" value="P:cellular response to amino acid stimulus"/>
    <property type="evidence" value="ECO:0007669"/>
    <property type="project" value="InterPro"/>
</dbReference>
<evidence type="ECO:0000256" key="3">
    <source>
        <dbReference type="ARBA" id="ARBA00010861"/>
    </source>
</evidence>
<protein>
    <recommendedName>
        <fullName evidence="4">Ragulator complex protein LAMTOR1</fullName>
    </recommendedName>
    <alternativeName>
        <fullName evidence="11">Late endosomal/lysosomal adaptor and MAPK and MTOR activator 1</fullName>
    </alternativeName>
</protein>
<evidence type="ECO:0000313" key="13">
    <source>
        <dbReference type="EMBL" id="KFM82798.1"/>
    </source>
</evidence>
<dbReference type="InterPro" id="IPR028209">
    <property type="entry name" value="LAMTOR1/MEH1"/>
</dbReference>